<keyword evidence="1" id="KW-0472">Membrane</keyword>
<evidence type="ECO:0000313" key="2">
    <source>
        <dbReference type="EMBL" id="RPA81069.1"/>
    </source>
</evidence>
<reference evidence="2 3" key="1">
    <citation type="journal article" date="2018" name="Nat. Ecol. Evol.">
        <title>Pezizomycetes genomes reveal the molecular basis of ectomycorrhizal truffle lifestyle.</title>
        <authorList>
            <person name="Murat C."/>
            <person name="Payen T."/>
            <person name="Noel B."/>
            <person name="Kuo A."/>
            <person name="Morin E."/>
            <person name="Chen J."/>
            <person name="Kohler A."/>
            <person name="Krizsan K."/>
            <person name="Balestrini R."/>
            <person name="Da Silva C."/>
            <person name="Montanini B."/>
            <person name="Hainaut M."/>
            <person name="Levati E."/>
            <person name="Barry K.W."/>
            <person name="Belfiori B."/>
            <person name="Cichocki N."/>
            <person name="Clum A."/>
            <person name="Dockter R.B."/>
            <person name="Fauchery L."/>
            <person name="Guy J."/>
            <person name="Iotti M."/>
            <person name="Le Tacon F."/>
            <person name="Lindquist E.A."/>
            <person name="Lipzen A."/>
            <person name="Malagnac F."/>
            <person name="Mello A."/>
            <person name="Molinier V."/>
            <person name="Miyauchi S."/>
            <person name="Poulain J."/>
            <person name="Riccioni C."/>
            <person name="Rubini A."/>
            <person name="Sitrit Y."/>
            <person name="Splivallo R."/>
            <person name="Traeger S."/>
            <person name="Wang M."/>
            <person name="Zifcakova L."/>
            <person name="Wipf D."/>
            <person name="Zambonelli A."/>
            <person name="Paolocci F."/>
            <person name="Nowrousian M."/>
            <person name="Ottonello S."/>
            <person name="Baldrian P."/>
            <person name="Spatafora J.W."/>
            <person name="Henrissat B."/>
            <person name="Nagy L.G."/>
            <person name="Aury J.M."/>
            <person name="Wincker P."/>
            <person name="Grigoriev I.V."/>
            <person name="Bonfante P."/>
            <person name="Martin F.M."/>
        </authorList>
    </citation>
    <scope>NUCLEOTIDE SEQUENCE [LARGE SCALE GENOMIC DNA]</scope>
    <source>
        <strain evidence="2 3">RN42</strain>
    </source>
</reference>
<accession>A0A3N4I4U5</accession>
<dbReference type="AlphaFoldDB" id="A0A3N4I4U5"/>
<evidence type="ECO:0000256" key="1">
    <source>
        <dbReference type="SAM" id="Phobius"/>
    </source>
</evidence>
<dbReference type="Proteomes" id="UP000275078">
    <property type="component" value="Unassembled WGS sequence"/>
</dbReference>
<gene>
    <name evidence="2" type="ORF">BJ508DRAFT_306798</name>
</gene>
<proteinExistence type="predicted"/>
<evidence type="ECO:0000313" key="3">
    <source>
        <dbReference type="Proteomes" id="UP000275078"/>
    </source>
</evidence>
<name>A0A3N4I4U5_ASCIM</name>
<sequence length="138" mass="15256">MADTAEVEKVPPEYYRSEAFSNIINVICVAHIGLFVLVCCPTVYRFTDSIHKPSCDSCLLGKKPAKHAQFICDTCQTSDSRDLSDKSSFIFGSGVTTNYSVEVQILLHALTSDGYSNASGTRQQIHRFGIPPETFEKL</sequence>
<keyword evidence="1" id="KW-1133">Transmembrane helix</keyword>
<organism evidence="2 3">
    <name type="scientific">Ascobolus immersus RN42</name>
    <dbReference type="NCBI Taxonomy" id="1160509"/>
    <lineage>
        <taxon>Eukaryota</taxon>
        <taxon>Fungi</taxon>
        <taxon>Dikarya</taxon>
        <taxon>Ascomycota</taxon>
        <taxon>Pezizomycotina</taxon>
        <taxon>Pezizomycetes</taxon>
        <taxon>Pezizales</taxon>
        <taxon>Ascobolaceae</taxon>
        <taxon>Ascobolus</taxon>
    </lineage>
</organism>
<keyword evidence="1" id="KW-0812">Transmembrane</keyword>
<protein>
    <submittedName>
        <fullName evidence="2">Uncharacterized protein</fullName>
    </submittedName>
</protein>
<dbReference type="EMBL" id="ML119682">
    <property type="protein sequence ID" value="RPA81069.1"/>
    <property type="molecule type" value="Genomic_DNA"/>
</dbReference>
<keyword evidence="3" id="KW-1185">Reference proteome</keyword>
<feature type="transmembrane region" description="Helical" evidence="1">
    <location>
        <begin position="20"/>
        <end position="44"/>
    </location>
</feature>